<evidence type="ECO:0000256" key="11">
    <source>
        <dbReference type="PIRSR" id="PIRSR037993-1"/>
    </source>
</evidence>
<organism evidence="15 16">
    <name type="scientific">Erpetoichthys calabaricus</name>
    <name type="common">Rope fish</name>
    <name type="synonym">Calamoichthys calabaricus</name>
    <dbReference type="NCBI Taxonomy" id="27687"/>
    <lineage>
        <taxon>Eukaryota</taxon>
        <taxon>Metazoa</taxon>
        <taxon>Chordata</taxon>
        <taxon>Craniata</taxon>
        <taxon>Vertebrata</taxon>
        <taxon>Euteleostomi</taxon>
        <taxon>Actinopterygii</taxon>
        <taxon>Polypteriformes</taxon>
        <taxon>Polypteridae</taxon>
        <taxon>Erpetoichthys</taxon>
    </lineage>
</organism>
<keyword evidence="5 10" id="KW-0547">Nucleotide-binding</keyword>
<dbReference type="PANTHER" id="PTHR22984:SF23">
    <property type="entry name" value="SERINE_THREONINE-PROTEIN KINASE PIM-2"/>
    <property type="match status" value="1"/>
</dbReference>
<dbReference type="Gene3D" id="1.10.510.10">
    <property type="entry name" value="Transferase(Phosphotransferase) domain 1"/>
    <property type="match status" value="1"/>
</dbReference>
<evidence type="ECO:0000256" key="2">
    <source>
        <dbReference type="ARBA" id="ARBA00022527"/>
    </source>
</evidence>
<feature type="active site" description="Proton acceptor" evidence="11">
    <location>
        <position position="168"/>
    </location>
</feature>
<feature type="binding site" evidence="12 13">
    <location>
        <position position="62"/>
    </location>
    <ligand>
        <name>ATP</name>
        <dbReference type="ChEBI" id="CHEBI:30616"/>
    </ligand>
</feature>
<dbReference type="SUPFAM" id="SSF56112">
    <property type="entry name" value="Protein kinase-like (PK-like)"/>
    <property type="match status" value="1"/>
</dbReference>
<dbReference type="PROSITE" id="PS00108">
    <property type="entry name" value="PROTEIN_KINASE_ST"/>
    <property type="match status" value="1"/>
</dbReference>
<gene>
    <name evidence="15" type="primary">LOC114660564</name>
</gene>
<dbReference type="PROSITE" id="PS50011">
    <property type="entry name" value="PROTEIN_KINASE_DOM"/>
    <property type="match status" value="1"/>
</dbReference>
<dbReference type="GeneTree" id="ENSGT00940000163427"/>
<evidence type="ECO:0000256" key="13">
    <source>
        <dbReference type="PROSITE-ProRule" id="PRU10141"/>
    </source>
</evidence>
<feature type="domain" description="Protein kinase" evidence="14">
    <location>
        <begin position="33"/>
        <end position="291"/>
    </location>
</feature>
<name>A0A8C4S8W1_ERPCA</name>
<evidence type="ECO:0000256" key="5">
    <source>
        <dbReference type="ARBA" id="ARBA00022741"/>
    </source>
</evidence>
<evidence type="ECO:0000313" key="16">
    <source>
        <dbReference type="Proteomes" id="UP000694620"/>
    </source>
</evidence>
<dbReference type="GO" id="GO:0043066">
    <property type="term" value="P:negative regulation of apoptotic process"/>
    <property type="evidence" value="ECO:0007669"/>
    <property type="project" value="UniProtKB-UniRule"/>
</dbReference>
<evidence type="ECO:0000313" key="15">
    <source>
        <dbReference type="Ensembl" id="ENSECRP00000013164.1"/>
    </source>
</evidence>
<keyword evidence="2 10" id="KW-0723">Serine/threonine-protein kinase</keyword>
<comment type="similarity">
    <text evidence="1 10">Belongs to the protein kinase superfamily. CAMK Ser/Thr protein kinase family. PIM subfamily.</text>
</comment>
<comment type="catalytic activity">
    <reaction evidence="9 10">
        <text>L-seryl-[protein] + ATP = O-phospho-L-seryl-[protein] + ADP + H(+)</text>
        <dbReference type="Rhea" id="RHEA:17989"/>
        <dbReference type="Rhea" id="RHEA-COMP:9863"/>
        <dbReference type="Rhea" id="RHEA-COMP:11604"/>
        <dbReference type="ChEBI" id="CHEBI:15378"/>
        <dbReference type="ChEBI" id="CHEBI:29999"/>
        <dbReference type="ChEBI" id="CHEBI:30616"/>
        <dbReference type="ChEBI" id="CHEBI:83421"/>
        <dbReference type="ChEBI" id="CHEBI:456216"/>
        <dbReference type="EC" id="2.7.11.1"/>
    </reaction>
</comment>
<evidence type="ECO:0000256" key="1">
    <source>
        <dbReference type="ARBA" id="ARBA00005505"/>
    </source>
</evidence>
<dbReference type="PIRSF" id="PIRSF037993">
    <property type="entry name" value="STPK_Pim-1"/>
    <property type="match status" value="1"/>
</dbReference>
<feature type="binding site" evidence="12">
    <location>
        <position position="129"/>
    </location>
    <ligand>
        <name>ATP</name>
        <dbReference type="ChEBI" id="CHEBI:30616"/>
    </ligand>
</feature>
<sequence>MLEKWVEDDVCFRNVHEMKTKEKQVMESFEKQYKVGQLLGSGGFGTVYAAQRLSDGLPVAVKHISRDKIHHWARIPNESVPVPMEIALLQRLRSGGSLNPKGIIKMIDWFEKPGDGYLIVLERPQMCQDLFDFVTDRGPLEEPLARRFLQQITQALQYCHACGVVHRDIKDENILLDMRTGEIKIIDFGSGAVLKDTPYSGFEGTRVYSPPEWITSHQYRAEPLTVWSLGILLFDMVCGDIPFENDKEILQGKLHFTKRISAECQSLIRWCLAFAADDRPSLEQILSHSWMTVSTEDDDFAQESYNLARSKDSL</sequence>
<dbReference type="AlphaFoldDB" id="A0A8C4S8W1"/>
<feature type="binding site" evidence="12">
    <location>
        <position position="122"/>
    </location>
    <ligand>
        <name>ATP</name>
        <dbReference type="ChEBI" id="CHEBI:30616"/>
    </ligand>
</feature>
<accession>A0A8C4S8W1</accession>
<dbReference type="PANTHER" id="PTHR22984">
    <property type="entry name" value="SERINE/THREONINE-PROTEIN KINASE PIM"/>
    <property type="match status" value="1"/>
</dbReference>
<dbReference type="GO" id="GO:0004674">
    <property type="term" value="F:protein serine/threonine kinase activity"/>
    <property type="evidence" value="ECO:0007669"/>
    <property type="project" value="UniProtKB-UniRule"/>
</dbReference>
<dbReference type="EC" id="2.7.11.1" evidence="10"/>
<keyword evidence="16" id="KW-1185">Reference proteome</keyword>
<dbReference type="Ensembl" id="ENSECRT00000013394.1">
    <property type="protein sequence ID" value="ENSECRP00000013164.1"/>
    <property type="gene ID" value="ENSECRG00000008783.1"/>
</dbReference>
<dbReference type="Proteomes" id="UP000694620">
    <property type="component" value="Chromosome 11"/>
</dbReference>
<keyword evidence="7 10" id="KW-0067">ATP-binding</keyword>
<evidence type="ECO:0000256" key="4">
    <source>
        <dbReference type="ARBA" id="ARBA00022679"/>
    </source>
</evidence>
<dbReference type="OrthoDB" id="10252171at2759"/>
<dbReference type="Pfam" id="PF00069">
    <property type="entry name" value="Pkinase"/>
    <property type="match status" value="1"/>
</dbReference>
<evidence type="ECO:0000256" key="3">
    <source>
        <dbReference type="ARBA" id="ARBA00022553"/>
    </source>
</evidence>
<dbReference type="InterPro" id="IPR000719">
    <property type="entry name" value="Prot_kinase_dom"/>
</dbReference>
<dbReference type="GO" id="GO:0106310">
    <property type="term" value="F:protein serine kinase activity"/>
    <property type="evidence" value="ECO:0007669"/>
    <property type="project" value="UniProtKB-UniRule"/>
</dbReference>
<dbReference type="Gene3D" id="3.30.200.20">
    <property type="entry name" value="Phosphorylase Kinase, domain 1"/>
    <property type="match status" value="1"/>
</dbReference>
<dbReference type="GeneID" id="114660564"/>
<dbReference type="PROSITE" id="PS00107">
    <property type="entry name" value="PROTEIN_KINASE_ATP"/>
    <property type="match status" value="1"/>
</dbReference>
<comment type="function">
    <text evidence="10">Proto-oncogene with serine/threonine kinase activity involved in cell survival and cell proliferation.</text>
</comment>
<evidence type="ECO:0000256" key="10">
    <source>
        <dbReference type="PIRNR" id="PIRNR037993"/>
    </source>
</evidence>
<dbReference type="GO" id="GO:0005524">
    <property type="term" value="F:ATP binding"/>
    <property type="evidence" value="ECO:0007669"/>
    <property type="project" value="UniProtKB-UniRule"/>
</dbReference>
<dbReference type="SMART" id="SM00220">
    <property type="entry name" value="S_TKc"/>
    <property type="match status" value="1"/>
</dbReference>
<dbReference type="GO" id="GO:0005737">
    <property type="term" value="C:cytoplasm"/>
    <property type="evidence" value="ECO:0007669"/>
    <property type="project" value="UniProtKB-UniRule"/>
</dbReference>
<reference evidence="15" key="3">
    <citation type="submission" date="2025-09" db="UniProtKB">
        <authorList>
            <consortium name="Ensembl"/>
        </authorList>
    </citation>
    <scope>IDENTIFICATION</scope>
</reference>
<evidence type="ECO:0000256" key="8">
    <source>
        <dbReference type="ARBA" id="ARBA00047899"/>
    </source>
</evidence>
<evidence type="ECO:0000256" key="12">
    <source>
        <dbReference type="PIRSR" id="PIRSR037993-2"/>
    </source>
</evidence>
<protein>
    <recommendedName>
        <fullName evidence="10">Serine/threonine-protein kinase</fullName>
        <ecNumber evidence="10">2.7.11.1</ecNumber>
    </recommendedName>
</protein>
<dbReference type="FunFam" id="1.10.510.10:FF:000708">
    <property type="entry name" value="serine/threonine-protein kinase par-1-like"/>
    <property type="match status" value="1"/>
</dbReference>
<dbReference type="InterPro" id="IPR051138">
    <property type="entry name" value="PIM_Ser/Thr_kinase"/>
</dbReference>
<reference evidence="15" key="1">
    <citation type="submission" date="2021-06" db="EMBL/GenBank/DDBJ databases">
        <authorList>
            <consortium name="Wellcome Sanger Institute Data Sharing"/>
        </authorList>
    </citation>
    <scope>NUCLEOTIDE SEQUENCE [LARGE SCALE GENOMIC DNA]</scope>
</reference>
<evidence type="ECO:0000256" key="7">
    <source>
        <dbReference type="ARBA" id="ARBA00022840"/>
    </source>
</evidence>
<evidence type="ECO:0000259" key="14">
    <source>
        <dbReference type="PROSITE" id="PS50011"/>
    </source>
</evidence>
<keyword evidence="6 10" id="KW-0418">Kinase</keyword>
<reference evidence="15" key="2">
    <citation type="submission" date="2025-08" db="UniProtKB">
        <authorList>
            <consortium name="Ensembl"/>
        </authorList>
    </citation>
    <scope>IDENTIFICATION</scope>
</reference>
<keyword evidence="3" id="KW-0597">Phosphoprotein</keyword>
<evidence type="ECO:0000256" key="6">
    <source>
        <dbReference type="ARBA" id="ARBA00022777"/>
    </source>
</evidence>
<feature type="binding site" evidence="12">
    <location>
        <begin position="39"/>
        <end position="47"/>
    </location>
    <ligand>
        <name>ATP</name>
        <dbReference type="ChEBI" id="CHEBI:30616"/>
    </ligand>
</feature>
<dbReference type="InterPro" id="IPR017441">
    <property type="entry name" value="Protein_kinase_ATP_BS"/>
</dbReference>
<keyword evidence="4 10" id="KW-0808">Transferase</keyword>
<dbReference type="InterPro" id="IPR017348">
    <property type="entry name" value="PIM1/2/3"/>
</dbReference>
<evidence type="ECO:0000256" key="9">
    <source>
        <dbReference type="ARBA" id="ARBA00048679"/>
    </source>
</evidence>
<dbReference type="RefSeq" id="XP_028669170.1">
    <property type="nucleotide sequence ID" value="XM_028813337.2"/>
</dbReference>
<dbReference type="InterPro" id="IPR008271">
    <property type="entry name" value="Ser/Thr_kinase_AS"/>
</dbReference>
<proteinExistence type="inferred from homology"/>
<comment type="catalytic activity">
    <reaction evidence="8 10">
        <text>L-threonyl-[protein] + ATP = O-phospho-L-threonyl-[protein] + ADP + H(+)</text>
        <dbReference type="Rhea" id="RHEA:46608"/>
        <dbReference type="Rhea" id="RHEA-COMP:11060"/>
        <dbReference type="Rhea" id="RHEA-COMP:11605"/>
        <dbReference type="ChEBI" id="CHEBI:15378"/>
        <dbReference type="ChEBI" id="CHEBI:30013"/>
        <dbReference type="ChEBI" id="CHEBI:30616"/>
        <dbReference type="ChEBI" id="CHEBI:61977"/>
        <dbReference type="ChEBI" id="CHEBI:456216"/>
        <dbReference type="EC" id="2.7.11.1"/>
    </reaction>
</comment>
<dbReference type="InterPro" id="IPR011009">
    <property type="entry name" value="Kinase-like_dom_sf"/>
</dbReference>